<reference evidence="4" key="1">
    <citation type="journal article" date="2021" name="Mol. Ecol. Resour.">
        <title>Apolygus lucorum genome provides insights into omnivorousness and mesophyll feeding.</title>
        <authorList>
            <person name="Liu Y."/>
            <person name="Liu H."/>
            <person name="Wang H."/>
            <person name="Huang T."/>
            <person name="Liu B."/>
            <person name="Yang B."/>
            <person name="Yin L."/>
            <person name="Li B."/>
            <person name="Zhang Y."/>
            <person name="Zhang S."/>
            <person name="Jiang F."/>
            <person name="Zhang X."/>
            <person name="Ren Y."/>
            <person name="Wang B."/>
            <person name="Wang S."/>
            <person name="Lu Y."/>
            <person name="Wu K."/>
            <person name="Fan W."/>
            <person name="Wang G."/>
        </authorList>
    </citation>
    <scope>NUCLEOTIDE SEQUENCE</scope>
    <source>
        <strain evidence="4">12Hb</strain>
    </source>
</reference>
<dbReference type="FunFam" id="3.40.50.720:FF:000047">
    <property type="entry name" value="NADP-dependent L-serine/L-allo-threonine dehydrogenase"/>
    <property type="match status" value="1"/>
</dbReference>
<dbReference type="Pfam" id="PF00106">
    <property type="entry name" value="adh_short"/>
    <property type="match status" value="1"/>
</dbReference>
<dbReference type="AlphaFoldDB" id="A0A6A4IZD5"/>
<evidence type="ECO:0000256" key="1">
    <source>
        <dbReference type="ARBA" id="ARBA00006484"/>
    </source>
</evidence>
<accession>A0A6A4IZD5</accession>
<proteinExistence type="inferred from homology"/>
<comment type="caution">
    <text evidence="4">The sequence shown here is derived from an EMBL/GenBank/DDBJ whole genome shotgun (WGS) entry which is preliminary data.</text>
</comment>
<dbReference type="InterPro" id="IPR036291">
    <property type="entry name" value="NAD(P)-bd_dom_sf"/>
</dbReference>
<dbReference type="PRINTS" id="PR00080">
    <property type="entry name" value="SDRFAMILY"/>
</dbReference>
<dbReference type="OrthoDB" id="1933717at2759"/>
<evidence type="ECO:0000313" key="4">
    <source>
        <dbReference type="EMBL" id="KAF6200057.1"/>
    </source>
</evidence>
<evidence type="ECO:0000256" key="2">
    <source>
        <dbReference type="ARBA" id="ARBA00023002"/>
    </source>
</evidence>
<gene>
    <name evidence="4" type="ORF">GE061_006357</name>
</gene>
<dbReference type="InterPro" id="IPR020904">
    <property type="entry name" value="Sc_DH/Rdtase_CS"/>
</dbReference>
<dbReference type="PROSITE" id="PS00061">
    <property type="entry name" value="ADH_SHORT"/>
    <property type="match status" value="1"/>
</dbReference>
<comment type="similarity">
    <text evidence="1 3">Belongs to the short-chain dehydrogenases/reductases (SDR) family.</text>
</comment>
<dbReference type="PANTHER" id="PTHR43115:SF4">
    <property type="entry name" value="DEHYDROGENASE_REDUCTASE SDR FAMILY MEMBER 11"/>
    <property type="match status" value="1"/>
</dbReference>
<sequence length="273" mass="29186">MPAVEGKVAILTGASSGIGEGIAKELVAAGMIVAGLARRLERVENLAKSLAGKKGKLIAVKCDVTSVDDVKRSFNWVEKNLGPPTVVINNAGVVKHHLISSGDIDEIKTIYDTNVMGVTVCSQLAIKSMYRNNIEGTIININSVAGHSILPFPTIASYSGSKHAVTAITEHLRNEAYHLGAKIRITSLSPGAVESEMTAGAKEEMGVSFDEDILPASDIADCVLFILRAPQRLNISEMQVQYVNECTYSFAEKAVGRTTKEFIDGIKAATKKQ</sequence>
<dbReference type="EMBL" id="WIXP02000014">
    <property type="protein sequence ID" value="KAF6200057.1"/>
    <property type="molecule type" value="Genomic_DNA"/>
</dbReference>
<dbReference type="PANTHER" id="PTHR43115">
    <property type="entry name" value="DEHYDROGENASE/REDUCTASE SDR FAMILY MEMBER 11"/>
    <property type="match status" value="1"/>
</dbReference>
<keyword evidence="2" id="KW-0560">Oxidoreductase</keyword>
<keyword evidence="5" id="KW-1185">Reference proteome</keyword>
<dbReference type="PRINTS" id="PR00081">
    <property type="entry name" value="GDHRDH"/>
</dbReference>
<protein>
    <submittedName>
        <fullName evidence="4">Uncharacterized protein</fullName>
    </submittedName>
</protein>
<dbReference type="InterPro" id="IPR002347">
    <property type="entry name" value="SDR_fam"/>
</dbReference>
<dbReference type="SUPFAM" id="SSF51735">
    <property type="entry name" value="NAD(P)-binding Rossmann-fold domains"/>
    <property type="match status" value="1"/>
</dbReference>
<name>A0A6A4IZD5_APOLU</name>
<dbReference type="GO" id="GO:0016616">
    <property type="term" value="F:oxidoreductase activity, acting on the CH-OH group of donors, NAD or NADP as acceptor"/>
    <property type="evidence" value="ECO:0007669"/>
    <property type="project" value="UniProtKB-ARBA"/>
</dbReference>
<evidence type="ECO:0000313" key="5">
    <source>
        <dbReference type="Proteomes" id="UP000466442"/>
    </source>
</evidence>
<organism evidence="4 5">
    <name type="scientific">Apolygus lucorum</name>
    <name type="common">Small green plant bug</name>
    <name type="synonym">Lygocoris lucorum</name>
    <dbReference type="NCBI Taxonomy" id="248454"/>
    <lineage>
        <taxon>Eukaryota</taxon>
        <taxon>Metazoa</taxon>
        <taxon>Ecdysozoa</taxon>
        <taxon>Arthropoda</taxon>
        <taxon>Hexapoda</taxon>
        <taxon>Insecta</taxon>
        <taxon>Pterygota</taxon>
        <taxon>Neoptera</taxon>
        <taxon>Paraneoptera</taxon>
        <taxon>Hemiptera</taxon>
        <taxon>Heteroptera</taxon>
        <taxon>Panheteroptera</taxon>
        <taxon>Cimicomorpha</taxon>
        <taxon>Miridae</taxon>
        <taxon>Mirini</taxon>
        <taxon>Apolygus</taxon>
    </lineage>
</organism>
<evidence type="ECO:0000256" key="3">
    <source>
        <dbReference type="RuleBase" id="RU000363"/>
    </source>
</evidence>
<dbReference type="Proteomes" id="UP000466442">
    <property type="component" value="Unassembled WGS sequence"/>
</dbReference>
<dbReference type="Gene3D" id="3.40.50.720">
    <property type="entry name" value="NAD(P)-binding Rossmann-like Domain"/>
    <property type="match status" value="1"/>
</dbReference>